<evidence type="ECO:0000313" key="3">
    <source>
        <dbReference type="Proteomes" id="UP000807469"/>
    </source>
</evidence>
<name>A0A9P5ZEQ8_9AGAR</name>
<comment type="caution">
    <text evidence="2">The sequence shown here is derived from an EMBL/GenBank/DDBJ whole genome shotgun (WGS) entry which is preliminary data.</text>
</comment>
<dbReference type="OrthoDB" id="3129056at2759"/>
<keyword evidence="3" id="KW-1185">Reference proteome</keyword>
<reference evidence="2" key="1">
    <citation type="submission" date="2020-11" db="EMBL/GenBank/DDBJ databases">
        <authorList>
            <consortium name="DOE Joint Genome Institute"/>
            <person name="Ahrendt S."/>
            <person name="Riley R."/>
            <person name="Andreopoulos W."/>
            <person name="Labutti K."/>
            <person name="Pangilinan J."/>
            <person name="Ruiz-Duenas F.J."/>
            <person name="Barrasa J.M."/>
            <person name="Sanchez-Garcia M."/>
            <person name="Camarero S."/>
            <person name="Miyauchi S."/>
            <person name="Serrano A."/>
            <person name="Linde D."/>
            <person name="Babiker R."/>
            <person name="Drula E."/>
            <person name="Ayuso-Fernandez I."/>
            <person name="Pacheco R."/>
            <person name="Padilla G."/>
            <person name="Ferreira P."/>
            <person name="Barriuso J."/>
            <person name="Kellner H."/>
            <person name="Castanera R."/>
            <person name="Alfaro M."/>
            <person name="Ramirez L."/>
            <person name="Pisabarro A.G."/>
            <person name="Kuo A."/>
            <person name="Tritt A."/>
            <person name="Lipzen A."/>
            <person name="He G."/>
            <person name="Yan M."/>
            <person name="Ng V."/>
            <person name="Cullen D."/>
            <person name="Martin F."/>
            <person name="Rosso M.-N."/>
            <person name="Henrissat B."/>
            <person name="Hibbett D."/>
            <person name="Martinez A.T."/>
            <person name="Grigoriev I.V."/>
        </authorList>
    </citation>
    <scope>NUCLEOTIDE SEQUENCE</scope>
    <source>
        <strain evidence="2">CIRM-BRFM 674</strain>
    </source>
</reference>
<feature type="region of interest" description="Disordered" evidence="1">
    <location>
        <begin position="132"/>
        <end position="152"/>
    </location>
</feature>
<dbReference type="EMBL" id="MU155142">
    <property type="protein sequence ID" value="KAF9484546.1"/>
    <property type="molecule type" value="Genomic_DNA"/>
</dbReference>
<sequence>MYRPRAEEWGISPFVIRERDGYGMPWITPENFQAMSLDLKRDYAELYRVPNAQILQEEHIDTLFCLYNRKLPQLPLHELRDDGERCLSRREGWHDIHKQLFGNFRTANEDVPWLPAKPTHFLERLVPAEDRYDLDPSRTNSSSNLAEPPTPVGSQLSNTLLKLVYPPEPPVIGKHPVTGEDLKGPLPHDWLQQMVAEQEMLHEDLQGGLEMAQTLVQQVATEVLLLQGLQQREHAEYQRLLDVLRSICGEPVCQEIAKMADFGETNGYVKARDDDNPRSFEEIQKPEAPRLPEMKLYDEYAEAISKRKRDEEDSRRQCVVSDSTPSYIIPYGERLVVDIRTGCISEKIPDSQAGERRPGIEGK</sequence>
<dbReference type="Proteomes" id="UP000807469">
    <property type="component" value="Unassembled WGS sequence"/>
</dbReference>
<evidence type="ECO:0000313" key="2">
    <source>
        <dbReference type="EMBL" id="KAF9484546.1"/>
    </source>
</evidence>
<accession>A0A9P5ZEQ8</accession>
<gene>
    <name evidence="2" type="ORF">BDN70DRAFT_928233</name>
</gene>
<evidence type="ECO:0000256" key="1">
    <source>
        <dbReference type="SAM" id="MobiDB-lite"/>
    </source>
</evidence>
<protein>
    <submittedName>
        <fullName evidence="2">Uncharacterized protein</fullName>
    </submittedName>
</protein>
<proteinExistence type="predicted"/>
<organism evidence="2 3">
    <name type="scientific">Pholiota conissans</name>
    <dbReference type="NCBI Taxonomy" id="109636"/>
    <lineage>
        <taxon>Eukaryota</taxon>
        <taxon>Fungi</taxon>
        <taxon>Dikarya</taxon>
        <taxon>Basidiomycota</taxon>
        <taxon>Agaricomycotina</taxon>
        <taxon>Agaricomycetes</taxon>
        <taxon>Agaricomycetidae</taxon>
        <taxon>Agaricales</taxon>
        <taxon>Agaricineae</taxon>
        <taxon>Strophariaceae</taxon>
        <taxon>Pholiota</taxon>
    </lineage>
</organism>
<dbReference type="AlphaFoldDB" id="A0A9P5ZEQ8"/>